<dbReference type="InterPro" id="IPR037171">
    <property type="entry name" value="NagB/RpiA_transferase-like"/>
</dbReference>
<dbReference type="EMBL" id="JBEUWX010000001">
    <property type="protein sequence ID" value="MFA9949013.1"/>
    <property type="molecule type" value="Genomic_DNA"/>
</dbReference>
<dbReference type="PANTHER" id="PTHR43475">
    <property type="entry name" value="METHYLTHIORIBOSE-1-PHOSPHATE ISOMERASE"/>
    <property type="match status" value="1"/>
</dbReference>
<comment type="function">
    <text evidence="2">Catalyzes the interconversion of methylthioribose-1-phosphate (MTR-1-P) into methylthioribulose-1-phosphate (MTRu-1-P).</text>
</comment>
<dbReference type="Gene3D" id="1.20.120.420">
    <property type="entry name" value="translation initiation factor eif-2b, domain 1"/>
    <property type="match status" value="1"/>
</dbReference>
<comment type="similarity">
    <text evidence="2">Belongs to the EIF-2B alpha/beta/delta subunits family. MtnA subfamily.</text>
</comment>
<evidence type="ECO:0000313" key="4">
    <source>
        <dbReference type="EMBL" id="MFA9949013.1"/>
    </source>
</evidence>
<evidence type="ECO:0000313" key="5">
    <source>
        <dbReference type="Proteomes" id="UP001574673"/>
    </source>
</evidence>
<feature type="active site" description="Proton donor" evidence="2">
    <location>
        <position position="257"/>
    </location>
</feature>
<dbReference type="Gene3D" id="3.40.50.10470">
    <property type="entry name" value="Translation initiation factor eif-2b, domain 2"/>
    <property type="match status" value="1"/>
</dbReference>
<accession>A0ABV4UBD2</accession>
<dbReference type="NCBIfam" id="TIGR00524">
    <property type="entry name" value="eIF-2B_rel"/>
    <property type="match status" value="1"/>
</dbReference>
<feature type="binding site" evidence="2">
    <location>
        <begin position="70"/>
        <end position="72"/>
    </location>
    <ligand>
        <name>substrate</name>
    </ligand>
</feature>
<name>A0ABV4UBD2_9RHOO</name>
<dbReference type="InterPro" id="IPR000649">
    <property type="entry name" value="IF-2B-related"/>
</dbReference>
<keyword evidence="5" id="KW-1185">Reference proteome</keyword>
<keyword evidence="1 2" id="KW-0413">Isomerase</keyword>
<evidence type="ECO:0000256" key="1">
    <source>
        <dbReference type="ARBA" id="ARBA00023235"/>
    </source>
</evidence>
<gene>
    <name evidence="2 4" type="primary">mtnA</name>
    <name evidence="4" type="ORF">ABCS64_01500</name>
</gene>
<dbReference type="GO" id="GO:0046523">
    <property type="term" value="F:S-methyl-5-thioribose-1-phosphate isomerase activity"/>
    <property type="evidence" value="ECO:0007669"/>
    <property type="project" value="UniProtKB-EC"/>
</dbReference>
<comment type="catalytic activity">
    <reaction evidence="2">
        <text>5-(methylsulfanyl)-alpha-D-ribose 1-phosphate = 5-(methylsulfanyl)-D-ribulose 1-phosphate</text>
        <dbReference type="Rhea" id="RHEA:19989"/>
        <dbReference type="ChEBI" id="CHEBI:58533"/>
        <dbReference type="ChEBI" id="CHEBI:58548"/>
        <dbReference type="EC" id="5.3.1.23"/>
    </reaction>
</comment>
<feature type="region of interest" description="Disordered" evidence="3">
    <location>
        <begin position="408"/>
        <end position="435"/>
    </location>
</feature>
<dbReference type="SUPFAM" id="SSF100950">
    <property type="entry name" value="NagB/RpiA/CoA transferase-like"/>
    <property type="match status" value="1"/>
</dbReference>
<keyword evidence="2" id="KW-0028">Amino-acid biosynthesis</keyword>
<dbReference type="PANTHER" id="PTHR43475:SF1">
    <property type="entry name" value="METHYLTHIORIBOSE-1-PHOSPHATE ISOMERASE"/>
    <property type="match status" value="1"/>
</dbReference>
<feature type="binding site" evidence="2">
    <location>
        <position position="217"/>
    </location>
    <ligand>
        <name>substrate</name>
    </ligand>
</feature>
<dbReference type="InterPro" id="IPR042529">
    <property type="entry name" value="IF_2B-like_C"/>
</dbReference>
<evidence type="ECO:0000256" key="2">
    <source>
        <dbReference type="HAMAP-Rule" id="MF_01678"/>
    </source>
</evidence>
<sequence>MIRKDRKDSALNAPHSAEAPYTQRTLWTETDRDGEHVCTLDQTMLPHAVRTLRLSTLDEAAHAIRTMQVRGAPLIGVTAAYGVALAMRQDAGDAALEAAVARLAATRPTAVNLAWALARMRKRLTPLHPAQRADAAWREAAAIADEDAAQCRRIGAHGLTLLRALTPAGRRLNLMTHCNAGALATVAHGTALAPIYAAQAAGIDLHVWVSETRPRNQGLLTAWELKQRGVPHTVLADNAAGLLLAQGRVDAVLVGADRIAANGDVANKVGTYLKALAARAAAIPFYVAAPASTIDFGCPDGGAIPIEERDGDEVRLIGGTAECDAPAGNRDSDAAGHNNAHVDAPAATHANRPGDMGECAHGKACDGRVTARILPADAAVANPAFDITPAAYITALITERGVCPASAAGLGGLYRDTSDTPNTPDTPDNPDRKQP</sequence>
<keyword evidence="2" id="KW-0486">Methionine biosynthesis</keyword>
<dbReference type="HAMAP" id="MF_01678">
    <property type="entry name" value="Salvage_MtnA"/>
    <property type="match status" value="1"/>
</dbReference>
<dbReference type="Pfam" id="PF01008">
    <property type="entry name" value="IF-2B"/>
    <property type="match status" value="1"/>
</dbReference>
<dbReference type="InterPro" id="IPR027363">
    <property type="entry name" value="M1Pi_N"/>
</dbReference>
<dbReference type="InterPro" id="IPR011559">
    <property type="entry name" value="Initiation_fac_2B_a/b/d"/>
</dbReference>
<evidence type="ECO:0000256" key="3">
    <source>
        <dbReference type="SAM" id="MobiDB-lite"/>
    </source>
</evidence>
<proteinExistence type="inferred from homology"/>
<feature type="binding site" evidence="2">
    <location>
        <begin position="267"/>
        <end position="268"/>
    </location>
    <ligand>
        <name>substrate</name>
    </ligand>
</feature>
<dbReference type="NCBIfam" id="NF004326">
    <property type="entry name" value="PRK05720.1"/>
    <property type="match status" value="1"/>
</dbReference>
<organism evidence="4 5">
    <name type="scientific">Dentiradicibacter hellwigii</name>
    <dbReference type="NCBI Taxonomy" id="3149053"/>
    <lineage>
        <taxon>Bacteria</taxon>
        <taxon>Pseudomonadati</taxon>
        <taxon>Pseudomonadota</taxon>
        <taxon>Betaproteobacteria</taxon>
        <taxon>Rhodocyclales</taxon>
        <taxon>Rhodocyclaceae</taxon>
        <taxon>Dentiradicibacter</taxon>
    </lineage>
</organism>
<feature type="binding site" evidence="2">
    <location>
        <position position="107"/>
    </location>
    <ligand>
        <name>substrate</name>
    </ligand>
</feature>
<comment type="pathway">
    <text evidence="2">Amino-acid biosynthesis; L-methionine biosynthesis via salvage pathway; L-methionine from S-methyl-5-thio-alpha-D-ribose 1-phosphate: step 1/6.</text>
</comment>
<dbReference type="NCBIfam" id="TIGR00512">
    <property type="entry name" value="salvage_mtnA"/>
    <property type="match status" value="1"/>
</dbReference>
<reference evidence="5" key="1">
    <citation type="submission" date="2024-06" db="EMBL/GenBank/DDBJ databases">
        <title>Radixoralia hellwigii gen. nov., sp nov., isolated from a root canal in the human oral cavity.</title>
        <authorList>
            <person name="Bartsch S."/>
            <person name="Wittmer A."/>
            <person name="Schulz A.-K."/>
            <person name="Neumann-Schaal M."/>
            <person name="Wolf J."/>
            <person name="Gronow S."/>
            <person name="Tennert C."/>
            <person name="Haecker G."/>
            <person name="Cieplik F."/>
            <person name="Al-Ahmad A."/>
        </authorList>
    </citation>
    <scope>NUCLEOTIDE SEQUENCE [LARGE SCALE GENOMIC DNA]</scope>
    <source>
        <strain evidence="5">Wk13</strain>
    </source>
</reference>
<comment type="caution">
    <text evidence="4">The sequence shown here is derived from an EMBL/GenBank/DDBJ whole genome shotgun (WGS) entry which is preliminary data.</text>
</comment>
<protein>
    <recommendedName>
        <fullName evidence="2">Methylthioribose-1-phosphate isomerase</fullName>
        <shortName evidence="2">M1Pi</shortName>
        <shortName evidence="2">MTR-1-P isomerase</shortName>
        <ecNumber evidence="2">5.3.1.23</ecNumber>
    </recommendedName>
    <alternativeName>
        <fullName evidence="2">S-methyl-5-thioribose-1-phosphate isomerase</fullName>
    </alternativeName>
</protein>
<feature type="site" description="Transition state stabilizer" evidence="2">
    <location>
        <position position="178"/>
    </location>
</feature>
<dbReference type="InterPro" id="IPR005251">
    <property type="entry name" value="IF-M1Pi"/>
</dbReference>
<dbReference type="Proteomes" id="UP001574673">
    <property type="component" value="Unassembled WGS sequence"/>
</dbReference>
<dbReference type="EC" id="5.3.1.23" evidence="2"/>